<dbReference type="AlphaFoldDB" id="A0A316YMZ7"/>
<dbReference type="GeneID" id="37043458"/>
<dbReference type="STRING" id="215250.A0A316YMZ7"/>
<dbReference type="EMBL" id="KZ819636">
    <property type="protein sequence ID" value="PWN90038.1"/>
    <property type="molecule type" value="Genomic_DNA"/>
</dbReference>
<evidence type="ECO:0000313" key="2">
    <source>
        <dbReference type="EMBL" id="PWN90038.1"/>
    </source>
</evidence>
<protein>
    <submittedName>
        <fullName evidence="2">Uncharacterized protein</fullName>
    </submittedName>
</protein>
<feature type="compositionally biased region" description="Acidic residues" evidence="1">
    <location>
        <begin position="27"/>
        <end position="36"/>
    </location>
</feature>
<feature type="compositionally biased region" description="Low complexity" evidence="1">
    <location>
        <begin position="411"/>
        <end position="423"/>
    </location>
</feature>
<evidence type="ECO:0000256" key="1">
    <source>
        <dbReference type="SAM" id="MobiDB-lite"/>
    </source>
</evidence>
<proteinExistence type="predicted"/>
<feature type="compositionally biased region" description="Gly residues" evidence="1">
    <location>
        <begin position="399"/>
        <end position="410"/>
    </location>
</feature>
<dbReference type="InParanoid" id="A0A316YMZ7"/>
<feature type="compositionally biased region" description="Polar residues" evidence="1">
    <location>
        <begin position="105"/>
        <end position="133"/>
    </location>
</feature>
<feature type="region of interest" description="Disordered" evidence="1">
    <location>
        <begin position="99"/>
        <end position="474"/>
    </location>
</feature>
<evidence type="ECO:0000313" key="3">
    <source>
        <dbReference type="Proteomes" id="UP000245768"/>
    </source>
</evidence>
<organism evidence="2 3">
    <name type="scientific">Acaromyces ingoldii</name>
    <dbReference type="NCBI Taxonomy" id="215250"/>
    <lineage>
        <taxon>Eukaryota</taxon>
        <taxon>Fungi</taxon>
        <taxon>Dikarya</taxon>
        <taxon>Basidiomycota</taxon>
        <taxon>Ustilaginomycotina</taxon>
        <taxon>Exobasidiomycetes</taxon>
        <taxon>Exobasidiales</taxon>
        <taxon>Cryptobasidiaceae</taxon>
        <taxon>Acaromyces</taxon>
    </lineage>
</organism>
<gene>
    <name evidence="2" type="ORF">FA10DRAFT_266555</name>
</gene>
<feature type="compositionally biased region" description="Low complexity" evidence="1">
    <location>
        <begin position="243"/>
        <end position="255"/>
    </location>
</feature>
<dbReference type="RefSeq" id="XP_025377236.1">
    <property type="nucleotide sequence ID" value="XM_025521542.1"/>
</dbReference>
<name>A0A316YMZ7_9BASI</name>
<keyword evidence="3" id="KW-1185">Reference proteome</keyword>
<reference evidence="2" key="1">
    <citation type="journal article" date="2018" name="Mol. Biol. Evol.">
        <title>Broad Genomic Sampling Reveals a Smut Pathogenic Ancestry of the Fungal Clade Ustilaginomycotina.</title>
        <authorList>
            <person name="Kijpornyongpan T."/>
            <person name="Mondo S.J."/>
            <person name="Barry K."/>
            <person name="Sandor L."/>
            <person name="Lee J."/>
            <person name="Lipzen A."/>
            <person name="Pangilinan J."/>
            <person name="LaButti K."/>
            <person name="Hainaut M."/>
            <person name="Henrissat B."/>
            <person name="Grigoriev I.V."/>
            <person name="Spatafora J.W."/>
            <person name="Aime M.C."/>
        </authorList>
    </citation>
    <scope>NUCLEOTIDE SEQUENCE [LARGE SCALE GENOMIC DNA]</scope>
    <source>
        <strain evidence="2">MCA 4198</strain>
    </source>
</reference>
<sequence length="474" mass="48210">MGGFATVVARAAKASLTPSLAARATDGPEEITDDTQDAINGKESSGLTPIEVGITLAVFVGMFVVLVCIGELLKIYNKPSTEAAPYMTLSRQLYQPSAAGYGTRGQKQQQQHPSSSLAVPSNQKVGSRTSLLESASPMGTGGRGIDDSFGDSTMTTPSSHGHGGAGDYFSRGDYATNGMGPGSSRGHARGQSSGISLPGPAAAARRGGGGGGEQHPRLNGASPIGPDGGGFRPGQVFNYASMAPGAGPSGAPVNGGYRGPGAKPQLRQHPIGRGPPPAQDGNRRSRYARSRIDSVGPGVLRKSMYMSGDDDPRSTSGEGGSNLRRVDSIGKGDPRRKSQAYGLGAGGPSSPPKGGRVPSIYNNGHAEKATLLSAQADNFGAGRTDPLSARRGPSPNPGPRGGNDPRGGGNYNMSPSPVGSGPSRPYPSPSPGAYQARGPPPPHMQSGYPGPRAGPPQAYGRPQMMAGGGQRQII</sequence>
<feature type="region of interest" description="Disordered" evidence="1">
    <location>
        <begin position="25"/>
        <end position="44"/>
    </location>
</feature>
<feature type="compositionally biased region" description="Basic and acidic residues" evidence="1">
    <location>
        <begin position="324"/>
        <end position="336"/>
    </location>
</feature>
<accession>A0A316YMZ7</accession>
<feature type="compositionally biased region" description="Polar residues" evidence="1">
    <location>
        <begin position="150"/>
        <end position="159"/>
    </location>
</feature>
<dbReference type="Proteomes" id="UP000245768">
    <property type="component" value="Unassembled WGS sequence"/>
</dbReference>
<dbReference type="OrthoDB" id="3366127at2759"/>